<evidence type="ECO:0000256" key="7">
    <source>
        <dbReference type="ARBA" id="ARBA00022968"/>
    </source>
</evidence>
<keyword evidence="6 12" id="KW-0812">Transmembrane</keyword>
<evidence type="ECO:0000256" key="6">
    <source>
        <dbReference type="ARBA" id="ARBA00022692"/>
    </source>
</evidence>
<evidence type="ECO:0000256" key="9">
    <source>
        <dbReference type="ARBA" id="ARBA00023034"/>
    </source>
</evidence>
<dbReference type="InterPro" id="IPR038577">
    <property type="entry name" value="GT10-like_C_sf"/>
</dbReference>
<keyword evidence="11" id="KW-0325">Glycoprotein</keyword>
<dbReference type="GO" id="GO:0008417">
    <property type="term" value="F:fucosyltransferase activity"/>
    <property type="evidence" value="ECO:0007669"/>
    <property type="project" value="InterPro"/>
</dbReference>
<keyword evidence="5 12" id="KW-0808">Transferase</keyword>
<dbReference type="InterPro" id="IPR001503">
    <property type="entry name" value="Glyco_trans_10"/>
</dbReference>
<keyword evidence="9 12" id="KW-0333">Golgi apparatus</keyword>
<accession>A0AAJ6YTE7</accession>
<dbReference type="GeneID" id="105366962"/>
<evidence type="ECO:0000256" key="8">
    <source>
        <dbReference type="ARBA" id="ARBA00022989"/>
    </source>
</evidence>
<dbReference type="SUPFAM" id="SSF53756">
    <property type="entry name" value="UDP-Glycosyltransferase/glycogen phosphorylase"/>
    <property type="match status" value="1"/>
</dbReference>
<evidence type="ECO:0000256" key="4">
    <source>
        <dbReference type="ARBA" id="ARBA00022676"/>
    </source>
</evidence>
<evidence type="ECO:0000256" key="12">
    <source>
        <dbReference type="RuleBase" id="RU003832"/>
    </source>
</evidence>
<reference evidence="16" key="1">
    <citation type="submission" date="2025-08" db="UniProtKB">
        <authorList>
            <consortium name="RefSeq"/>
        </authorList>
    </citation>
    <scope>IDENTIFICATION</scope>
</reference>
<dbReference type="PANTHER" id="PTHR48438:SF1">
    <property type="entry name" value="ALPHA-(1,3)-FUCOSYLTRANSFERASE C-RELATED"/>
    <property type="match status" value="1"/>
</dbReference>
<keyword evidence="7" id="KW-0735">Signal-anchor</keyword>
<evidence type="ECO:0000256" key="1">
    <source>
        <dbReference type="ARBA" id="ARBA00004447"/>
    </source>
</evidence>
<dbReference type="FunFam" id="3.40.50.11660:FF:000004">
    <property type="entry name" value="Glycoprotein 3-alpha-L-fucosyltransferase A"/>
    <property type="match status" value="1"/>
</dbReference>
<feature type="domain" description="Fucosyltransferase C-terminal" evidence="13">
    <location>
        <begin position="196"/>
        <end position="366"/>
    </location>
</feature>
<dbReference type="Proteomes" id="UP000695007">
    <property type="component" value="Unplaced"/>
</dbReference>
<evidence type="ECO:0000256" key="11">
    <source>
        <dbReference type="ARBA" id="ARBA00023180"/>
    </source>
</evidence>
<dbReference type="EC" id="2.4.1.-" evidence="12"/>
<protein>
    <recommendedName>
        <fullName evidence="12">Fucosyltransferase</fullName>
        <ecNumber evidence="12">2.4.1.-</ecNumber>
    </recommendedName>
</protein>
<evidence type="ECO:0000256" key="2">
    <source>
        <dbReference type="ARBA" id="ARBA00004922"/>
    </source>
</evidence>
<feature type="domain" description="Fucosyltransferase N-terminal" evidence="14">
    <location>
        <begin position="44"/>
        <end position="154"/>
    </location>
</feature>
<keyword evidence="4 12" id="KW-0328">Glycosyltransferase</keyword>
<evidence type="ECO:0000256" key="5">
    <source>
        <dbReference type="ARBA" id="ARBA00022679"/>
    </source>
</evidence>
<dbReference type="Pfam" id="PF00852">
    <property type="entry name" value="Glyco_transf_10"/>
    <property type="match status" value="1"/>
</dbReference>
<evidence type="ECO:0000259" key="13">
    <source>
        <dbReference type="Pfam" id="PF00852"/>
    </source>
</evidence>
<keyword evidence="15" id="KW-1185">Reference proteome</keyword>
<evidence type="ECO:0000256" key="3">
    <source>
        <dbReference type="ARBA" id="ARBA00008919"/>
    </source>
</evidence>
<dbReference type="InterPro" id="IPR031481">
    <property type="entry name" value="Glyco_tran_10_N"/>
</dbReference>
<sequence>MSRRRFFLLLVFALGLCLGLFLYANLSSFSSLAAYALTQGGLPPKTILYWNSFFGEEDFYLGDGQLARDCPRFNNCFAVHSRLLHGVHDFDAVVFHGISGQLDYADLPLRRRPEQRYVFVALESPANRFITELFDDYFNLTMTYQLDSDIVWSYADLKDRIDETIVRPVRSGNYKWREAASEKENPEDAKLLELIRAKRKIAVWYRSHCTTRSARESYVAELEKHMYLDKYGGCSLNPGCPKEGNCFEAEVEPNYFFYLSFENSLCSDYVTEKFFNALRYNVVPVVYGGAYYSDFAPPKSYINALDFDTPKDLAKYLIQLSHNLTEYKTYFDWKKQYRVVQPKQRIICDLCEILNGSYKATYKISKWYSIDRCPLQRKLDKQKRNGDLNYATKRTFLVR</sequence>
<name>A0AAJ6YTE7_9HYME</name>
<dbReference type="Pfam" id="PF17039">
    <property type="entry name" value="Glyco_tran_10_N"/>
    <property type="match status" value="1"/>
</dbReference>
<dbReference type="Gene3D" id="3.40.50.11660">
    <property type="entry name" value="Glycosyl transferase family 10, C-terminal domain"/>
    <property type="match status" value="1"/>
</dbReference>
<evidence type="ECO:0000259" key="14">
    <source>
        <dbReference type="Pfam" id="PF17039"/>
    </source>
</evidence>
<gene>
    <name evidence="16" type="primary">LOC105366962</name>
</gene>
<dbReference type="PANTHER" id="PTHR48438">
    <property type="entry name" value="ALPHA-(1,3)-FUCOSYLTRANSFERASE C-RELATED"/>
    <property type="match status" value="1"/>
</dbReference>
<comment type="similarity">
    <text evidence="3 12">Belongs to the glycosyltransferase 10 family.</text>
</comment>
<evidence type="ECO:0000313" key="16">
    <source>
        <dbReference type="RefSeq" id="XP_011503876.1"/>
    </source>
</evidence>
<dbReference type="GO" id="GO:0032580">
    <property type="term" value="C:Golgi cisterna membrane"/>
    <property type="evidence" value="ECO:0007669"/>
    <property type="project" value="UniProtKB-SubCell"/>
</dbReference>
<organism evidence="15 16">
    <name type="scientific">Ceratosolen solmsi marchali</name>
    <dbReference type="NCBI Taxonomy" id="326594"/>
    <lineage>
        <taxon>Eukaryota</taxon>
        <taxon>Metazoa</taxon>
        <taxon>Ecdysozoa</taxon>
        <taxon>Arthropoda</taxon>
        <taxon>Hexapoda</taxon>
        <taxon>Insecta</taxon>
        <taxon>Pterygota</taxon>
        <taxon>Neoptera</taxon>
        <taxon>Endopterygota</taxon>
        <taxon>Hymenoptera</taxon>
        <taxon>Apocrita</taxon>
        <taxon>Proctotrupomorpha</taxon>
        <taxon>Chalcidoidea</taxon>
        <taxon>Agaonidae</taxon>
        <taxon>Agaoninae</taxon>
        <taxon>Ceratosolen</taxon>
    </lineage>
</organism>
<dbReference type="KEGG" id="csol:105366962"/>
<evidence type="ECO:0000256" key="10">
    <source>
        <dbReference type="ARBA" id="ARBA00023136"/>
    </source>
</evidence>
<comment type="subcellular location">
    <subcellularLocation>
        <location evidence="1 12">Golgi apparatus</location>
        <location evidence="1 12">Golgi stack membrane</location>
        <topology evidence="1 12">Single-pass type II membrane protein</topology>
    </subcellularLocation>
</comment>
<dbReference type="InterPro" id="IPR055270">
    <property type="entry name" value="Glyco_tran_10_C"/>
</dbReference>
<keyword evidence="10" id="KW-0472">Membrane</keyword>
<dbReference type="AlphaFoldDB" id="A0AAJ6YTE7"/>
<proteinExistence type="inferred from homology"/>
<keyword evidence="8" id="KW-1133">Transmembrane helix</keyword>
<comment type="pathway">
    <text evidence="2">Protein modification; protein glycosylation.</text>
</comment>
<evidence type="ECO:0000313" key="15">
    <source>
        <dbReference type="Proteomes" id="UP000695007"/>
    </source>
</evidence>
<dbReference type="RefSeq" id="XP_011503876.1">
    <property type="nucleotide sequence ID" value="XM_011505574.1"/>
</dbReference>